<dbReference type="InterPro" id="IPR023346">
    <property type="entry name" value="Lysozyme-like_dom_sf"/>
</dbReference>
<dbReference type="EMBL" id="CAFB01000046">
    <property type="protein sequence ID" value="CCD29718.1"/>
    <property type="molecule type" value="Genomic_DNA"/>
</dbReference>
<gene>
    <name evidence="3" type="ORF">CAGGBEG34_290010</name>
</gene>
<keyword evidence="1" id="KW-0732">Signal</keyword>
<comment type="caution">
    <text evidence="3">The sequence shown here is derived from an EMBL/GenBank/DDBJ whole genome shotgun (WGS) entry which is preliminary data.</text>
</comment>
<sequence>MLKPLLHLSAGILMIWTMPLACADCFEDAARYQSVNPQILRAIAWLESRNRADAVHKNNNGSTDYGLMQINSVHLAALSRYGIVPEMLMHPCVSIYIAAWHLRQKMNRHGNTWQAVGAYHSEKPERRHWYARQIIQILRKQSMSKE</sequence>
<accession>G2JAB7</accession>
<dbReference type="CDD" id="cd13400">
    <property type="entry name" value="LT_IagB-like"/>
    <property type="match status" value="1"/>
</dbReference>
<protein>
    <submittedName>
        <fullName evidence="3">Lytic transglycosylase, Invasion protein (PilT homolog)</fullName>
    </submittedName>
</protein>
<evidence type="ECO:0000313" key="4">
    <source>
        <dbReference type="Proteomes" id="UP000054051"/>
    </source>
</evidence>
<dbReference type="eggNOG" id="COG0741">
    <property type="taxonomic scope" value="Bacteria"/>
</dbReference>
<feature type="domain" description="Transglycosylase SLT" evidence="2">
    <location>
        <begin position="25"/>
        <end position="129"/>
    </location>
</feature>
<evidence type="ECO:0000259" key="2">
    <source>
        <dbReference type="Pfam" id="PF01464"/>
    </source>
</evidence>
<organism evidence="3 4">
    <name type="scientific">Candidatus Glomeribacter gigasporarum BEG34</name>
    <dbReference type="NCBI Taxonomy" id="1070319"/>
    <lineage>
        <taxon>Bacteria</taxon>
        <taxon>Pseudomonadati</taxon>
        <taxon>Pseudomonadota</taxon>
        <taxon>Betaproteobacteria</taxon>
        <taxon>Burkholderiales</taxon>
        <taxon>Burkholderiaceae</taxon>
        <taxon>Candidatus Glomeribacter</taxon>
    </lineage>
</organism>
<feature type="signal peptide" evidence="1">
    <location>
        <begin position="1"/>
        <end position="23"/>
    </location>
</feature>
<dbReference type="RefSeq" id="WP_006682866.1">
    <property type="nucleotide sequence ID" value="NZ_CAFB01000046.1"/>
</dbReference>
<keyword evidence="4" id="KW-1185">Reference proteome</keyword>
<dbReference type="STRING" id="1070319.CAGGBEG34_290010"/>
<proteinExistence type="predicted"/>
<feature type="chain" id="PRO_5003432483" evidence="1">
    <location>
        <begin position="24"/>
        <end position="146"/>
    </location>
</feature>
<evidence type="ECO:0000256" key="1">
    <source>
        <dbReference type="SAM" id="SignalP"/>
    </source>
</evidence>
<evidence type="ECO:0000313" key="3">
    <source>
        <dbReference type="EMBL" id="CCD29718.1"/>
    </source>
</evidence>
<dbReference type="Proteomes" id="UP000054051">
    <property type="component" value="Unassembled WGS sequence"/>
</dbReference>
<dbReference type="SUPFAM" id="SSF53955">
    <property type="entry name" value="Lysozyme-like"/>
    <property type="match status" value="1"/>
</dbReference>
<dbReference type="Gene3D" id="1.10.530.10">
    <property type="match status" value="1"/>
</dbReference>
<reference evidence="3 4" key="1">
    <citation type="submission" date="2011-08" db="EMBL/GenBank/DDBJ databases">
        <title>The genome of the obligate endobacterium of an arbuscular mycorrhizal fungus reveals an interphylum network of nutritional interactions.</title>
        <authorList>
            <person name="Ghignone S."/>
            <person name="Salvioli A."/>
            <person name="Anca I."/>
            <person name="Lumini E."/>
            <person name="Ortu G."/>
            <person name="Petiti L."/>
            <person name="Cruveiller S."/>
            <person name="Bianciotto V."/>
            <person name="Piffanelli P."/>
            <person name="Lanfranco L."/>
            <person name="Bonfante P."/>
        </authorList>
    </citation>
    <scope>NUCLEOTIDE SEQUENCE [LARGE SCALE GENOMIC DNA]</scope>
    <source>
        <strain evidence="3 4">BEG34</strain>
    </source>
</reference>
<dbReference type="OrthoDB" id="9808681at2"/>
<dbReference type="AlphaFoldDB" id="G2JAB7"/>
<name>G2JAB7_9BURK</name>
<dbReference type="InterPro" id="IPR008258">
    <property type="entry name" value="Transglycosylase_SLT_dom_1"/>
</dbReference>
<dbReference type="Pfam" id="PF01464">
    <property type="entry name" value="SLT"/>
    <property type="match status" value="1"/>
</dbReference>